<keyword evidence="3" id="KW-1185">Reference proteome</keyword>
<dbReference type="AlphaFoldDB" id="A0A2G2YF17"/>
<feature type="region of interest" description="Disordered" evidence="1">
    <location>
        <begin position="59"/>
        <end position="129"/>
    </location>
</feature>
<proteinExistence type="predicted"/>
<dbReference type="Gramene" id="PHT68337">
    <property type="protein sequence ID" value="PHT68337"/>
    <property type="gene ID" value="T459_27824"/>
</dbReference>
<feature type="compositionally biased region" description="Basic and acidic residues" evidence="1">
    <location>
        <begin position="59"/>
        <end position="69"/>
    </location>
</feature>
<dbReference type="Proteomes" id="UP000222542">
    <property type="component" value="Unassembled WGS sequence"/>
</dbReference>
<evidence type="ECO:0000313" key="2">
    <source>
        <dbReference type="EMBL" id="PHT68337.1"/>
    </source>
</evidence>
<reference evidence="2 3" key="1">
    <citation type="journal article" date="2014" name="Nat. Genet.">
        <title>Genome sequence of the hot pepper provides insights into the evolution of pungency in Capsicum species.</title>
        <authorList>
            <person name="Kim S."/>
            <person name="Park M."/>
            <person name="Yeom S.I."/>
            <person name="Kim Y.M."/>
            <person name="Lee J.M."/>
            <person name="Lee H.A."/>
            <person name="Seo E."/>
            <person name="Choi J."/>
            <person name="Cheong K."/>
            <person name="Kim K.T."/>
            <person name="Jung K."/>
            <person name="Lee G.W."/>
            <person name="Oh S.K."/>
            <person name="Bae C."/>
            <person name="Kim S.B."/>
            <person name="Lee H.Y."/>
            <person name="Kim S.Y."/>
            <person name="Kim M.S."/>
            <person name="Kang B.C."/>
            <person name="Jo Y.D."/>
            <person name="Yang H.B."/>
            <person name="Jeong H.J."/>
            <person name="Kang W.H."/>
            <person name="Kwon J.K."/>
            <person name="Shin C."/>
            <person name="Lim J.Y."/>
            <person name="Park J.H."/>
            <person name="Huh J.H."/>
            <person name="Kim J.S."/>
            <person name="Kim B.D."/>
            <person name="Cohen O."/>
            <person name="Paran I."/>
            <person name="Suh M.C."/>
            <person name="Lee S.B."/>
            <person name="Kim Y.K."/>
            <person name="Shin Y."/>
            <person name="Noh S.J."/>
            <person name="Park J."/>
            <person name="Seo Y.S."/>
            <person name="Kwon S.Y."/>
            <person name="Kim H.A."/>
            <person name="Park J.M."/>
            <person name="Kim H.J."/>
            <person name="Choi S.B."/>
            <person name="Bosland P.W."/>
            <person name="Reeves G."/>
            <person name="Jo S.H."/>
            <person name="Lee B.W."/>
            <person name="Cho H.T."/>
            <person name="Choi H.S."/>
            <person name="Lee M.S."/>
            <person name="Yu Y."/>
            <person name="Do Choi Y."/>
            <person name="Park B.S."/>
            <person name="van Deynze A."/>
            <person name="Ashrafi H."/>
            <person name="Hill T."/>
            <person name="Kim W.T."/>
            <person name="Pai H.S."/>
            <person name="Ahn H.K."/>
            <person name="Yeam I."/>
            <person name="Giovannoni J.J."/>
            <person name="Rose J.K."/>
            <person name="Sorensen I."/>
            <person name="Lee S.J."/>
            <person name="Kim R.W."/>
            <person name="Choi I.Y."/>
            <person name="Choi B.S."/>
            <person name="Lim J.S."/>
            <person name="Lee Y.H."/>
            <person name="Choi D."/>
        </authorList>
    </citation>
    <scope>NUCLEOTIDE SEQUENCE [LARGE SCALE GENOMIC DNA]</scope>
    <source>
        <strain evidence="3">cv. CM334</strain>
    </source>
</reference>
<feature type="compositionally biased region" description="Basic and acidic residues" evidence="1">
    <location>
        <begin position="89"/>
        <end position="112"/>
    </location>
</feature>
<name>A0A2G2YF17_CAPAN</name>
<gene>
    <name evidence="2" type="ORF">T459_27824</name>
</gene>
<comment type="caution">
    <text evidence="2">The sequence shown here is derived from an EMBL/GenBank/DDBJ whole genome shotgun (WGS) entry which is preliminary data.</text>
</comment>
<organism evidence="2 3">
    <name type="scientific">Capsicum annuum</name>
    <name type="common">Capsicum pepper</name>
    <dbReference type="NCBI Taxonomy" id="4072"/>
    <lineage>
        <taxon>Eukaryota</taxon>
        <taxon>Viridiplantae</taxon>
        <taxon>Streptophyta</taxon>
        <taxon>Embryophyta</taxon>
        <taxon>Tracheophyta</taxon>
        <taxon>Spermatophyta</taxon>
        <taxon>Magnoliopsida</taxon>
        <taxon>eudicotyledons</taxon>
        <taxon>Gunneridae</taxon>
        <taxon>Pentapetalae</taxon>
        <taxon>asterids</taxon>
        <taxon>lamiids</taxon>
        <taxon>Solanales</taxon>
        <taxon>Solanaceae</taxon>
        <taxon>Solanoideae</taxon>
        <taxon>Capsiceae</taxon>
        <taxon>Capsicum</taxon>
    </lineage>
</organism>
<dbReference type="STRING" id="4072.A0A2G2YF17"/>
<evidence type="ECO:0000313" key="3">
    <source>
        <dbReference type="Proteomes" id="UP000222542"/>
    </source>
</evidence>
<protein>
    <submittedName>
        <fullName evidence="2">Uncharacterized protein</fullName>
    </submittedName>
</protein>
<dbReference type="EMBL" id="AYRZ02000011">
    <property type="protein sequence ID" value="PHT68337.1"/>
    <property type="molecule type" value="Genomic_DNA"/>
</dbReference>
<sequence>MNVASDEEIERLSEDVASNSSGLLPSNLIDIIFYRVTSSIKTHLDTSLDGIMSHITLKEDRDILSDKQPDNLQGEPSRDPMVDNQNDDSSEKRFEKKRRAEEGKNTKDHSDEKEEAAEERVTGLGPLNMEEIRQSKNQVELSKSIIIELPDNCI</sequence>
<evidence type="ECO:0000256" key="1">
    <source>
        <dbReference type="SAM" id="MobiDB-lite"/>
    </source>
</evidence>
<reference evidence="2 3" key="2">
    <citation type="journal article" date="2017" name="Genome Biol.">
        <title>New reference genome sequences of hot pepper reveal the massive evolution of plant disease-resistance genes by retroduplication.</title>
        <authorList>
            <person name="Kim S."/>
            <person name="Park J."/>
            <person name="Yeom S.I."/>
            <person name="Kim Y.M."/>
            <person name="Seo E."/>
            <person name="Kim K.T."/>
            <person name="Kim M.S."/>
            <person name="Lee J.M."/>
            <person name="Cheong K."/>
            <person name="Shin H.S."/>
            <person name="Kim S.B."/>
            <person name="Han K."/>
            <person name="Lee J."/>
            <person name="Park M."/>
            <person name="Lee H.A."/>
            <person name="Lee H.Y."/>
            <person name="Lee Y."/>
            <person name="Oh S."/>
            <person name="Lee J.H."/>
            <person name="Choi E."/>
            <person name="Choi E."/>
            <person name="Lee S.E."/>
            <person name="Jeon J."/>
            <person name="Kim H."/>
            <person name="Choi G."/>
            <person name="Song H."/>
            <person name="Lee J."/>
            <person name="Lee S.C."/>
            <person name="Kwon J.K."/>
            <person name="Lee H.Y."/>
            <person name="Koo N."/>
            <person name="Hong Y."/>
            <person name="Kim R.W."/>
            <person name="Kang W.H."/>
            <person name="Huh J.H."/>
            <person name="Kang B.C."/>
            <person name="Yang T.J."/>
            <person name="Lee Y.H."/>
            <person name="Bennetzen J.L."/>
            <person name="Choi D."/>
        </authorList>
    </citation>
    <scope>NUCLEOTIDE SEQUENCE [LARGE SCALE GENOMIC DNA]</scope>
    <source>
        <strain evidence="3">cv. CM334</strain>
    </source>
</reference>
<accession>A0A2G2YF17</accession>